<keyword evidence="6 19" id="KW-0997">Cell inner membrane</keyword>
<evidence type="ECO:0000256" key="2">
    <source>
        <dbReference type="ARBA" id="ARBA00004673"/>
    </source>
</evidence>
<dbReference type="EMBL" id="JBHLZN010000001">
    <property type="protein sequence ID" value="MFB9885041.1"/>
    <property type="molecule type" value="Genomic_DNA"/>
</dbReference>
<dbReference type="InterPro" id="IPR038414">
    <property type="entry name" value="CcoP_N_sf"/>
</dbReference>
<keyword evidence="16 19" id="KW-0408">Iron</keyword>
<evidence type="ECO:0000256" key="17">
    <source>
        <dbReference type="ARBA" id="ARBA00023065"/>
    </source>
</evidence>
<dbReference type="Pfam" id="PF14715">
    <property type="entry name" value="FixP_N"/>
    <property type="match status" value="1"/>
</dbReference>
<keyword evidence="15 19" id="KW-0560">Oxidoreductase</keyword>
<evidence type="ECO:0000256" key="16">
    <source>
        <dbReference type="ARBA" id="ARBA00023004"/>
    </source>
</evidence>
<comment type="subunit">
    <text evidence="19">Component of the cbb3-type cytochrome c oxidase.</text>
</comment>
<evidence type="ECO:0000256" key="5">
    <source>
        <dbReference type="ARBA" id="ARBA00022475"/>
    </source>
</evidence>
<dbReference type="InterPro" id="IPR008168">
    <property type="entry name" value="Cyt_C_IC"/>
</dbReference>
<evidence type="ECO:0000256" key="19">
    <source>
        <dbReference type="PIRNR" id="PIRNR000006"/>
    </source>
</evidence>
<evidence type="ECO:0000313" key="22">
    <source>
        <dbReference type="EMBL" id="MFB9885041.1"/>
    </source>
</evidence>
<evidence type="ECO:0000256" key="7">
    <source>
        <dbReference type="ARBA" id="ARBA00022617"/>
    </source>
</evidence>
<evidence type="ECO:0000256" key="12">
    <source>
        <dbReference type="ARBA" id="ARBA00022781"/>
    </source>
</evidence>
<keyword evidence="14 20" id="KW-1133">Transmembrane helix</keyword>
<evidence type="ECO:0000256" key="13">
    <source>
        <dbReference type="ARBA" id="ARBA00022982"/>
    </source>
</evidence>
<evidence type="ECO:0000256" key="10">
    <source>
        <dbReference type="ARBA" id="ARBA00022723"/>
    </source>
</evidence>
<dbReference type="PANTHER" id="PTHR33751">
    <property type="entry name" value="CBB3-TYPE CYTOCHROME C OXIDASE SUBUNIT FIXP"/>
    <property type="match status" value="1"/>
</dbReference>
<gene>
    <name evidence="22" type="primary">ccoP</name>
    <name evidence="22" type="ORF">ACFFLH_01270</name>
</gene>
<dbReference type="Pfam" id="PF13442">
    <property type="entry name" value="Cytochrome_CBB3"/>
    <property type="match status" value="2"/>
</dbReference>
<dbReference type="NCBIfam" id="TIGR00782">
    <property type="entry name" value="ccoP"/>
    <property type="match status" value="1"/>
</dbReference>
<dbReference type="Gene3D" id="1.10.760.10">
    <property type="entry name" value="Cytochrome c-like domain"/>
    <property type="match status" value="2"/>
</dbReference>
<evidence type="ECO:0000256" key="4">
    <source>
        <dbReference type="ARBA" id="ARBA00022448"/>
    </source>
</evidence>
<evidence type="ECO:0000256" key="9">
    <source>
        <dbReference type="ARBA" id="ARBA00022692"/>
    </source>
</evidence>
<comment type="function">
    <text evidence="19">C-type cytochrome. Part of the cbb3-type cytochrome c oxidase complex.</text>
</comment>
<accession>A0ABV5Z6X2</accession>
<comment type="cofactor">
    <cofactor evidence="19">
        <name>heme c</name>
        <dbReference type="ChEBI" id="CHEBI:61717"/>
    </cofactor>
    <text evidence="19">Binds 2 heme C groups per subunit.</text>
</comment>
<feature type="domain" description="Cytochrome c" evidence="21">
    <location>
        <begin position="126"/>
        <end position="205"/>
    </location>
</feature>
<keyword evidence="13 19" id="KW-0249">Electron transport</keyword>
<dbReference type="PRINTS" id="PR00605">
    <property type="entry name" value="CYTCHROMECIC"/>
</dbReference>
<feature type="transmembrane region" description="Helical" evidence="20">
    <location>
        <begin position="6"/>
        <end position="25"/>
    </location>
</feature>
<keyword evidence="23" id="KW-1185">Reference proteome</keyword>
<protein>
    <recommendedName>
        <fullName evidence="19">Cbb3-type cytochrome c oxidase subunit</fullName>
    </recommendedName>
</protein>
<dbReference type="PROSITE" id="PS51007">
    <property type="entry name" value="CYTC"/>
    <property type="match status" value="2"/>
</dbReference>
<evidence type="ECO:0000256" key="6">
    <source>
        <dbReference type="ARBA" id="ARBA00022519"/>
    </source>
</evidence>
<dbReference type="InterPro" id="IPR036909">
    <property type="entry name" value="Cyt_c-like_dom_sf"/>
</dbReference>
<dbReference type="InterPro" id="IPR032858">
    <property type="entry name" value="CcoP_N"/>
</dbReference>
<evidence type="ECO:0000256" key="3">
    <source>
        <dbReference type="ARBA" id="ARBA00006113"/>
    </source>
</evidence>
<dbReference type="InterPro" id="IPR050597">
    <property type="entry name" value="Cytochrome_c_Oxidase_Subunit"/>
</dbReference>
<evidence type="ECO:0000256" key="20">
    <source>
        <dbReference type="SAM" id="Phobius"/>
    </source>
</evidence>
<dbReference type="Gene3D" id="6.10.280.130">
    <property type="match status" value="1"/>
</dbReference>
<comment type="subcellular location">
    <subcellularLocation>
        <location evidence="1 19">Cell inner membrane</location>
    </subcellularLocation>
</comment>
<organism evidence="22 23">
    <name type="scientific">Balneatrix alpica</name>
    <dbReference type="NCBI Taxonomy" id="75684"/>
    <lineage>
        <taxon>Bacteria</taxon>
        <taxon>Pseudomonadati</taxon>
        <taxon>Pseudomonadota</taxon>
        <taxon>Gammaproteobacteria</taxon>
        <taxon>Oceanospirillales</taxon>
        <taxon>Balneatrichaceae</taxon>
        <taxon>Balneatrix</taxon>
    </lineage>
</organism>
<feature type="domain" description="Cytochrome c" evidence="21">
    <location>
        <begin position="212"/>
        <end position="293"/>
    </location>
</feature>
<keyword evidence="12 19" id="KW-0375">Hydrogen ion transport</keyword>
<keyword evidence="5 19" id="KW-1003">Cell membrane</keyword>
<evidence type="ECO:0000256" key="18">
    <source>
        <dbReference type="ARBA" id="ARBA00023136"/>
    </source>
</evidence>
<proteinExistence type="inferred from homology"/>
<name>A0ABV5Z6X2_9GAMM</name>
<evidence type="ECO:0000313" key="23">
    <source>
        <dbReference type="Proteomes" id="UP001589628"/>
    </source>
</evidence>
<keyword evidence="18 19" id="KW-0472">Membrane</keyword>
<evidence type="ECO:0000256" key="14">
    <source>
        <dbReference type="ARBA" id="ARBA00022989"/>
    </source>
</evidence>
<sequence length="296" mass="32222">MSSFWSAWVTVITLAVIIGCAWLTFSVRKGEAYKEATDQTVGHSFDGIEEFDNPLPRWWFNLFMLTIVFSLGYLALYPGLGNYQGLLGWSSTKQLQDEMAYAEEHYRPVFEKYASLPLEEAARNPTAVQMGQRLFADNCALCHGSQATGSHGFPNLTDKDWLYGGEAETIKASITNGRAGAMPAWGDALGEDGVQDVTQYVLSLSGKATDQEAAARGQSNYQALCAACHGADAKGQHALGAPNLTDDIWLYGGEAAQIAHSIRNGRNGVMPAQQNLLSEEKIHLLAAYVMSLSLDK</sequence>
<evidence type="ECO:0000256" key="8">
    <source>
        <dbReference type="ARBA" id="ARBA00022660"/>
    </source>
</evidence>
<feature type="transmembrane region" description="Helical" evidence="20">
    <location>
        <begin position="58"/>
        <end position="77"/>
    </location>
</feature>
<comment type="pathway">
    <text evidence="2 19">Energy metabolism; oxidative phosphorylation.</text>
</comment>
<evidence type="ECO:0000256" key="15">
    <source>
        <dbReference type="ARBA" id="ARBA00023002"/>
    </source>
</evidence>
<dbReference type="PIRSF" id="PIRSF000006">
    <property type="entry name" value="Cbb3-Cox_fixP"/>
    <property type="match status" value="1"/>
</dbReference>
<keyword evidence="17 19" id="KW-0406">Ion transport</keyword>
<reference evidence="22 23" key="1">
    <citation type="submission" date="2024-09" db="EMBL/GenBank/DDBJ databases">
        <authorList>
            <person name="Sun Q."/>
            <person name="Mori K."/>
        </authorList>
    </citation>
    <scope>NUCLEOTIDE SEQUENCE [LARGE SCALE GENOMIC DNA]</scope>
    <source>
        <strain evidence="22 23">ATCC 51285</strain>
    </source>
</reference>
<dbReference type="SUPFAM" id="SSF46626">
    <property type="entry name" value="Cytochrome c"/>
    <property type="match status" value="2"/>
</dbReference>
<keyword evidence="7 19" id="KW-0349">Heme</keyword>
<comment type="caution">
    <text evidence="22">The sequence shown here is derived from an EMBL/GenBank/DDBJ whole genome shotgun (WGS) entry which is preliminary data.</text>
</comment>
<keyword evidence="9 20" id="KW-0812">Transmembrane</keyword>
<keyword evidence="4 19" id="KW-0813">Transport</keyword>
<dbReference type="InterPro" id="IPR009056">
    <property type="entry name" value="Cyt_c-like_dom"/>
</dbReference>
<dbReference type="RefSeq" id="WP_027313336.1">
    <property type="nucleotide sequence ID" value="NZ_JBHLZN010000001.1"/>
</dbReference>
<evidence type="ECO:0000256" key="11">
    <source>
        <dbReference type="ARBA" id="ARBA00022737"/>
    </source>
</evidence>
<keyword evidence="8 19" id="KW-0679">Respiratory chain</keyword>
<keyword evidence="11" id="KW-0677">Repeat</keyword>
<evidence type="ECO:0000256" key="1">
    <source>
        <dbReference type="ARBA" id="ARBA00004533"/>
    </source>
</evidence>
<evidence type="ECO:0000259" key="21">
    <source>
        <dbReference type="PROSITE" id="PS51007"/>
    </source>
</evidence>
<comment type="similarity">
    <text evidence="3 19">Belongs to the CcoP / FixP family.</text>
</comment>
<dbReference type="PANTHER" id="PTHR33751:SF1">
    <property type="entry name" value="CBB3-TYPE CYTOCHROME C OXIDASE SUBUNIT FIXP"/>
    <property type="match status" value="1"/>
</dbReference>
<dbReference type="InterPro" id="IPR004678">
    <property type="entry name" value="Cyt_c_oxidase_cbb3_su3"/>
</dbReference>
<keyword evidence="10 19" id="KW-0479">Metal-binding</keyword>
<dbReference type="Proteomes" id="UP001589628">
    <property type="component" value="Unassembled WGS sequence"/>
</dbReference>